<dbReference type="PANTHER" id="PTHR40036:SF1">
    <property type="entry name" value="MACROCIN O-METHYLTRANSFERASE"/>
    <property type="match status" value="1"/>
</dbReference>
<dbReference type="Gene3D" id="3.40.50.150">
    <property type="entry name" value="Vaccinia Virus protein VP39"/>
    <property type="match status" value="1"/>
</dbReference>
<dbReference type="KEGG" id="amv:ACMV_15260"/>
<dbReference type="Proteomes" id="UP000007100">
    <property type="component" value="Chromosome"/>
</dbReference>
<dbReference type="AlphaFoldDB" id="F0IYL3"/>
<keyword evidence="2" id="KW-1185">Reference proteome</keyword>
<reference evidence="1 2" key="1">
    <citation type="submission" date="2010-12" db="EMBL/GenBank/DDBJ databases">
        <title>Whole genome sequence of Acidiphilium multivorum AIU301.</title>
        <authorList>
            <person name="Narita-Yamada S."/>
            <person name="Nakamura S."/>
            <person name="Ito N."/>
            <person name="Takarada H."/>
            <person name="Katano Y."/>
            <person name="Nakazawa H."/>
            <person name="Hosoyama A."/>
            <person name="Yamada R."/>
            <person name="Fujita N."/>
        </authorList>
    </citation>
    <scope>NUCLEOTIDE SEQUENCE [LARGE SCALE GENOMIC DNA]</scope>
    <source>
        <strain evidence="2">DSM 11245 / JCM 8867 / AIU301</strain>
    </source>
</reference>
<dbReference type="EMBL" id="AP012035">
    <property type="protein sequence ID" value="BAJ80873.1"/>
    <property type="molecule type" value="Genomic_DNA"/>
</dbReference>
<dbReference type="HOGENOM" id="CLU_074778_0_0_5"/>
<proteinExistence type="predicted"/>
<dbReference type="OrthoDB" id="9811332at2"/>
<sequence>MAILQRGLRGGLLARAYRKILHSWYLNDLAFDIRLAAKREAVDYVIEHMQAAMMLRDRFDLLRFALSRAPEQGLVLEFGVEKGLSLNCLARATARTVHGFDSFQGLPEDWSGTASARGAFDRHGALPKVPGNVRLHVGWFDATLPAFLAETAEPVALLHIDCDIYSSTRTVFDMLGDRIRPGTIIVFDEYFNYPGWRQHEYKAFQEFCAEGGRRYRYLGYAGEKGHVAVIMA</sequence>
<dbReference type="PANTHER" id="PTHR40036">
    <property type="entry name" value="MACROCIN O-METHYLTRANSFERASE"/>
    <property type="match status" value="1"/>
</dbReference>
<evidence type="ECO:0000313" key="2">
    <source>
        <dbReference type="Proteomes" id="UP000007100"/>
    </source>
</evidence>
<evidence type="ECO:0000313" key="1">
    <source>
        <dbReference type="EMBL" id="BAJ80873.1"/>
    </source>
</evidence>
<gene>
    <name evidence="1" type="ordered locus">ACMV_15260</name>
</gene>
<organism evidence="1 2">
    <name type="scientific">Acidiphilium multivorum (strain DSM 11245 / JCM 8867 / NBRC 100883 / AIU 301)</name>
    <dbReference type="NCBI Taxonomy" id="926570"/>
    <lineage>
        <taxon>Bacteria</taxon>
        <taxon>Pseudomonadati</taxon>
        <taxon>Pseudomonadota</taxon>
        <taxon>Alphaproteobacteria</taxon>
        <taxon>Acetobacterales</taxon>
        <taxon>Acidocellaceae</taxon>
        <taxon>Acidiphilium</taxon>
    </lineage>
</organism>
<name>F0IYL3_ACIMA</name>
<protein>
    <submittedName>
        <fullName evidence="1">Uncharacterized protein</fullName>
    </submittedName>
</protein>
<accession>F0IYL3</accession>
<dbReference type="SUPFAM" id="SSF53335">
    <property type="entry name" value="S-adenosyl-L-methionine-dependent methyltransferases"/>
    <property type="match status" value="1"/>
</dbReference>
<dbReference type="RefSeq" id="WP_007421862.1">
    <property type="nucleotide sequence ID" value="NC_015186.1"/>
</dbReference>
<dbReference type="InterPro" id="IPR008884">
    <property type="entry name" value="TylF_MeTrfase"/>
</dbReference>
<dbReference type="Pfam" id="PF13578">
    <property type="entry name" value="Methyltransf_24"/>
    <property type="match status" value="1"/>
</dbReference>
<dbReference type="InterPro" id="IPR029063">
    <property type="entry name" value="SAM-dependent_MTases_sf"/>
</dbReference>